<dbReference type="Proteomes" id="UP000679690">
    <property type="component" value="Unassembled WGS sequence"/>
</dbReference>
<evidence type="ECO:0000313" key="2">
    <source>
        <dbReference type="Proteomes" id="UP000679690"/>
    </source>
</evidence>
<accession>A0ABS3UIL8</accession>
<sequence length="96" mass="10089">MSQEFEIIGPAPVQRFSALIPFSHGLRVTDGDQPSVEFRFKNPVTLGGRPSVTVWNEATGAAVTGHGVRMDGGDIVIRLPAGLAAEMTALSVTIIG</sequence>
<protein>
    <submittedName>
        <fullName evidence="1">Uncharacterized protein</fullName>
    </submittedName>
</protein>
<dbReference type="RefSeq" id="WP_208467791.1">
    <property type="nucleotide sequence ID" value="NZ_JAGFNS010000008.1"/>
</dbReference>
<evidence type="ECO:0000313" key="1">
    <source>
        <dbReference type="EMBL" id="MBO3738627.1"/>
    </source>
</evidence>
<dbReference type="EMBL" id="JAGFNS010000008">
    <property type="protein sequence ID" value="MBO3738627.1"/>
    <property type="molecule type" value="Genomic_DNA"/>
</dbReference>
<keyword evidence="2" id="KW-1185">Reference proteome</keyword>
<organism evidence="1 2">
    <name type="scientific">Actinoplanes flavus</name>
    <dbReference type="NCBI Taxonomy" id="2820290"/>
    <lineage>
        <taxon>Bacteria</taxon>
        <taxon>Bacillati</taxon>
        <taxon>Actinomycetota</taxon>
        <taxon>Actinomycetes</taxon>
        <taxon>Micromonosporales</taxon>
        <taxon>Micromonosporaceae</taxon>
        <taxon>Actinoplanes</taxon>
    </lineage>
</organism>
<proteinExistence type="predicted"/>
<comment type="caution">
    <text evidence="1">The sequence shown here is derived from an EMBL/GenBank/DDBJ whole genome shotgun (WGS) entry which is preliminary data.</text>
</comment>
<gene>
    <name evidence="1" type="ORF">J5X75_13960</name>
</gene>
<name>A0ABS3UIL8_9ACTN</name>
<reference evidence="1 2" key="1">
    <citation type="submission" date="2021-03" db="EMBL/GenBank/DDBJ databases">
        <title>Actinoplanes flavus sp. nov., a novel actinomycete isolated from Coconut Palm rhizosphere soil.</title>
        <authorList>
            <person name="Luo X."/>
        </authorList>
    </citation>
    <scope>NUCLEOTIDE SEQUENCE [LARGE SCALE GENOMIC DNA]</scope>
    <source>
        <strain evidence="1 2">NEAU-H7</strain>
    </source>
</reference>